<keyword evidence="4" id="KW-0456">Lyase</keyword>
<evidence type="ECO:0000259" key="1">
    <source>
        <dbReference type="Pfam" id="PF09284"/>
    </source>
</evidence>
<evidence type="ECO:0000313" key="5">
    <source>
        <dbReference type="Proteomes" id="UP001221189"/>
    </source>
</evidence>
<dbReference type="InterPro" id="IPR016590">
    <property type="entry name" value="Rhamnogalacturonase_B"/>
</dbReference>
<organism evidence="4 5">
    <name type="scientific">Roseateles albus</name>
    <dbReference type="NCBI Taxonomy" id="2987525"/>
    <lineage>
        <taxon>Bacteria</taxon>
        <taxon>Pseudomonadati</taxon>
        <taxon>Pseudomonadota</taxon>
        <taxon>Betaproteobacteria</taxon>
        <taxon>Burkholderiales</taxon>
        <taxon>Sphaerotilaceae</taxon>
        <taxon>Roseateles</taxon>
    </lineage>
</organism>
<dbReference type="RefSeq" id="WP_273602536.1">
    <property type="nucleotide sequence ID" value="NZ_JAQQXT010000028.1"/>
</dbReference>
<evidence type="ECO:0000313" key="4">
    <source>
        <dbReference type="EMBL" id="MDC8774550.1"/>
    </source>
</evidence>
<accession>A0ABT5KKZ3</accession>
<dbReference type="InterPro" id="IPR029411">
    <property type="entry name" value="RG-lyase_III"/>
</dbReference>
<keyword evidence="5" id="KW-1185">Reference proteome</keyword>
<comment type="caution">
    <text evidence="4">The sequence shown here is derived from an EMBL/GenBank/DDBJ whole genome shotgun (WGS) entry which is preliminary data.</text>
</comment>
<dbReference type="Proteomes" id="UP001221189">
    <property type="component" value="Unassembled WGS sequence"/>
</dbReference>
<feature type="domain" description="Rhamnogalacturonan lyase" evidence="3">
    <location>
        <begin position="341"/>
        <end position="405"/>
    </location>
</feature>
<dbReference type="SUPFAM" id="SSF49785">
    <property type="entry name" value="Galactose-binding domain-like"/>
    <property type="match status" value="1"/>
</dbReference>
<dbReference type="Pfam" id="PF14683">
    <property type="entry name" value="CBM-like"/>
    <property type="match status" value="1"/>
</dbReference>
<dbReference type="CDD" id="cd10316">
    <property type="entry name" value="RGL4_M"/>
    <property type="match status" value="1"/>
</dbReference>
<dbReference type="Pfam" id="PF09284">
    <property type="entry name" value="RhgB_N"/>
    <property type="match status" value="1"/>
</dbReference>
<evidence type="ECO:0000259" key="3">
    <source>
        <dbReference type="Pfam" id="PF14686"/>
    </source>
</evidence>
<gene>
    <name evidence="4" type="ORF">PRZ03_23550</name>
</gene>
<sequence length="590" mass="62900">MAASVGMSGAALAALSITTNHDGGDPAKPMYTVDTNAGLVFKVRGYDNKVSTQSAGDISSLIYNGIQYTDQTRGTQLNSGADFLYKGISAVGVKAELVDAAGNATPASSANGGVVSGNDYVKITLTSDNLAGGVLTHYYLVKQGLPHIYMGTHFTAEPDTLNLVRYIVRVPITALPNGTAAGTPGGLSPDGYWPDDLRGTSGAIEASDVFGFASTDARYGQSRSKHYSNMRLKDWSYIGGTGNNVGLWIMRDNNEGNSGGPFYRSLLNQITATTNELTYIVNYGEAQTEAYRFNLLNSYTLMFTNGQTPSAPDTSWFSKLNLLGYAGPLQRGAVAVAGLSGRSSSASYTAGFANAQAQYWADADPVDGSFRSEGMRPGDYLMTIYKNEIAVDQRNISVTAEQVTALPAIAITGDPDTTAALWRIGSWDGTPHEFINGDKLTTMHPSDVRLSPWIVPDYVVGKSSPATGFAAYQWKDYNGVIKIKFTLRRGQTLPYTVRVGTTAEMGGARPQIKVNGWSSVIPPATPKVSRNLTVGTYRGINRIYQFNIPASELVVGENVISISPVSGTSGSKFLSPGIAYDAVDLIKTPQ</sequence>
<protein>
    <submittedName>
        <fullName evidence="4">Rhamnogalacturonan lyase B N-terminal domain-containing protein</fullName>
    </submittedName>
</protein>
<dbReference type="EMBL" id="JAQQXT010000028">
    <property type="protein sequence ID" value="MDC8774550.1"/>
    <property type="molecule type" value="Genomic_DNA"/>
</dbReference>
<name>A0ABT5KKZ3_9BURK</name>
<proteinExistence type="predicted"/>
<dbReference type="InterPro" id="IPR015364">
    <property type="entry name" value="RhgB_N"/>
</dbReference>
<dbReference type="CDD" id="cd10317">
    <property type="entry name" value="RGL4_C"/>
    <property type="match status" value="1"/>
</dbReference>
<dbReference type="InterPro" id="IPR011013">
    <property type="entry name" value="Gal_mutarotase_sf_dom"/>
</dbReference>
<dbReference type="Gene3D" id="2.60.120.260">
    <property type="entry name" value="Galactose-binding domain-like"/>
    <property type="match status" value="1"/>
</dbReference>
<dbReference type="Gene3D" id="2.60.40.1120">
    <property type="entry name" value="Carboxypeptidase-like, regulatory domain"/>
    <property type="match status" value="1"/>
</dbReference>
<dbReference type="InterPro" id="IPR029413">
    <property type="entry name" value="RG-lyase_II"/>
</dbReference>
<dbReference type="PANTHER" id="PTHR36574:SF1">
    <property type="entry name" value="RHAMNOGALACTURONATE LYASE-RELATED"/>
    <property type="match status" value="1"/>
</dbReference>
<dbReference type="InterPro" id="IPR014718">
    <property type="entry name" value="GH-type_carb-bd"/>
</dbReference>
<dbReference type="Gene3D" id="2.70.98.10">
    <property type="match status" value="1"/>
</dbReference>
<reference evidence="4 5" key="1">
    <citation type="submission" date="2022-10" db="EMBL/GenBank/DDBJ databases">
        <title>Paucibacter sp. hw1 Genome sequencing.</title>
        <authorList>
            <person name="Park S."/>
        </authorList>
    </citation>
    <scope>NUCLEOTIDE SEQUENCE [LARGE SCALE GENOMIC DNA]</scope>
    <source>
        <strain evidence="5">hw1</strain>
    </source>
</reference>
<dbReference type="GO" id="GO:0016829">
    <property type="term" value="F:lyase activity"/>
    <property type="evidence" value="ECO:0007669"/>
    <property type="project" value="UniProtKB-KW"/>
</dbReference>
<dbReference type="SUPFAM" id="SSF74650">
    <property type="entry name" value="Galactose mutarotase-like"/>
    <property type="match status" value="1"/>
</dbReference>
<feature type="domain" description="Rhamnogalacturonan lyase" evidence="2">
    <location>
        <begin position="421"/>
        <end position="585"/>
    </location>
</feature>
<dbReference type="PANTHER" id="PTHR36574">
    <property type="entry name" value="RHAMNOGALACTURONATE LYASE-RELATED"/>
    <property type="match status" value="1"/>
</dbReference>
<dbReference type="Pfam" id="PF14686">
    <property type="entry name" value="fn3_3"/>
    <property type="match status" value="1"/>
</dbReference>
<dbReference type="InterPro" id="IPR008979">
    <property type="entry name" value="Galactose-bd-like_sf"/>
</dbReference>
<evidence type="ECO:0000259" key="2">
    <source>
        <dbReference type="Pfam" id="PF14683"/>
    </source>
</evidence>
<feature type="domain" description="Rhamnogalacturonase B N-terminal" evidence="1">
    <location>
        <begin position="30"/>
        <end position="324"/>
    </location>
</feature>